<feature type="domain" description="ABC transmembrane type-2" evidence="12">
    <location>
        <begin position="47"/>
        <end position="271"/>
    </location>
</feature>
<comment type="subcellular location">
    <subcellularLocation>
        <location evidence="11">Cell inner membrane</location>
        <topology evidence="11">Multi-pass membrane protein</topology>
    </subcellularLocation>
    <subcellularLocation>
        <location evidence="1">Cell membrane</location>
        <topology evidence="1">Multi-pass membrane protein</topology>
    </subcellularLocation>
</comment>
<dbReference type="GO" id="GO:0015774">
    <property type="term" value="P:polysaccharide transport"/>
    <property type="evidence" value="ECO:0007669"/>
    <property type="project" value="UniProtKB-KW"/>
</dbReference>
<name>A0AAU8N1F6_9GAMM</name>
<gene>
    <name evidence="13" type="ORF">ABU614_11190</name>
</gene>
<evidence type="ECO:0000256" key="1">
    <source>
        <dbReference type="ARBA" id="ARBA00004651"/>
    </source>
</evidence>
<keyword evidence="4 11" id="KW-1003">Cell membrane</keyword>
<evidence type="ECO:0000256" key="11">
    <source>
        <dbReference type="RuleBase" id="RU361157"/>
    </source>
</evidence>
<keyword evidence="8 11" id="KW-1133">Transmembrane helix</keyword>
<reference evidence="13" key="1">
    <citation type="submission" date="2024-06" db="EMBL/GenBank/DDBJ databases">
        <authorList>
            <person name="Li S."/>
        </authorList>
    </citation>
    <scope>NUCLEOTIDE SEQUENCE</scope>
    <source>
        <strain evidence="13">SR10</strain>
    </source>
</reference>
<sequence>MKPVRGRPRAGAWWYATGVFSLIHAERSLFARLVSRDVGSRYKGSVFGALWSLLNPLALLCVFGFVFGMIFKARWGAAGETKNFALMLFAGLALFLFVSECISRAPMLILQNSNYVKKVVFPLDLLPLVVVGGAAINLCVALGILLLGQWWIDGAVPATWLSVPAIVLPLAMMMAGVVYLLSSLGVFLRDLGQVVGLVTIAMMYLSPVLFPIEMVPEQYRALLQFNPLTVPVTQLREATLYGHWPDWAALGVYAAAAYALLVVGFAWFWRSKNGFADVL</sequence>
<dbReference type="PANTHER" id="PTHR30413:SF10">
    <property type="entry name" value="CAPSULE POLYSACCHARIDE EXPORT INNER-MEMBRANE PROTEIN CTRC"/>
    <property type="match status" value="1"/>
</dbReference>
<dbReference type="EMBL" id="CP159925">
    <property type="protein sequence ID" value="XCO77316.1"/>
    <property type="molecule type" value="Genomic_DNA"/>
</dbReference>
<feature type="transmembrane region" description="Helical" evidence="11">
    <location>
        <begin position="123"/>
        <end position="152"/>
    </location>
</feature>
<evidence type="ECO:0000259" key="12">
    <source>
        <dbReference type="PROSITE" id="PS51012"/>
    </source>
</evidence>
<keyword evidence="5" id="KW-0762">Sugar transport</keyword>
<dbReference type="GO" id="GO:0015920">
    <property type="term" value="P:lipopolysaccharide transport"/>
    <property type="evidence" value="ECO:0007669"/>
    <property type="project" value="TreeGrafter"/>
</dbReference>
<dbReference type="PRINTS" id="PR00164">
    <property type="entry name" value="ABC2TRNSPORT"/>
</dbReference>
<feature type="transmembrane region" description="Helical" evidence="11">
    <location>
        <begin position="83"/>
        <end position="102"/>
    </location>
</feature>
<evidence type="ECO:0000256" key="3">
    <source>
        <dbReference type="ARBA" id="ARBA00022448"/>
    </source>
</evidence>
<dbReference type="RefSeq" id="WP_363800638.1">
    <property type="nucleotide sequence ID" value="NZ_CP159925.1"/>
</dbReference>
<feature type="transmembrane region" description="Helical" evidence="11">
    <location>
        <begin position="158"/>
        <end position="182"/>
    </location>
</feature>
<keyword evidence="10 11" id="KW-0472">Membrane</keyword>
<dbReference type="InterPro" id="IPR047817">
    <property type="entry name" value="ABC2_TM_bact-type"/>
</dbReference>
<dbReference type="InterPro" id="IPR000412">
    <property type="entry name" value="ABC_2_transport"/>
</dbReference>
<organism evidence="13">
    <name type="scientific">Lysobacter firmicutimachus</name>
    <dbReference type="NCBI Taxonomy" id="1792846"/>
    <lineage>
        <taxon>Bacteria</taxon>
        <taxon>Pseudomonadati</taxon>
        <taxon>Pseudomonadota</taxon>
        <taxon>Gammaproteobacteria</taxon>
        <taxon>Lysobacterales</taxon>
        <taxon>Lysobacteraceae</taxon>
        <taxon>Lysobacter</taxon>
    </lineage>
</organism>
<feature type="transmembrane region" description="Helical" evidence="11">
    <location>
        <begin position="194"/>
        <end position="212"/>
    </location>
</feature>
<evidence type="ECO:0000256" key="8">
    <source>
        <dbReference type="ARBA" id="ARBA00022989"/>
    </source>
</evidence>
<evidence type="ECO:0000256" key="7">
    <source>
        <dbReference type="ARBA" id="ARBA00022903"/>
    </source>
</evidence>
<dbReference type="InterPro" id="IPR013525">
    <property type="entry name" value="ABC2_TM"/>
</dbReference>
<evidence type="ECO:0000256" key="10">
    <source>
        <dbReference type="ARBA" id="ARBA00023136"/>
    </source>
</evidence>
<accession>A0AAU8N1F6</accession>
<evidence type="ECO:0000256" key="9">
    <source>
        <dbReference type="ARBA" id="ARBA00023047"/>
    </source>
</evidence>
<keyword evidence="3 11" id="KW-0813">Transport</keyword>
<dbReference type="GO" id="GO:0043190">
    <property type="term" value="C:ATP-binding cassette (ABC) transporter complex"/>
    <property type="evidence" value="ECO:0007669"/>
    <property type="project" value="InterPro"/>
</dbReference>
<evidence type="ECO:0000256" key="6">
    <source>
        <dbReference type="ARBA" id="ARBA00022692"/>
    </source>
</evidence>
<proteinExistence type="inferred from homology"/>
<dbReference type="PROSITE" id="PS51012">
    <property type="entry name" value="ABC_TM2"/>
    <property type="match status" value="1"/>
</dbReference>
<evidence type="ECO:0000256" key="2">
    <source>
        <dbReference type="ARBA" id="ARBA00007783"/>
    </source>
</evidence>
<evidence type="ECO:0000256" key="4">
    <source>
        <dbReference type="ARBA" id="ARBA00022475"/>
    </source>
</evidence>
<comment type="similarity">
    <text evidence="2 11">Belongs to the ABC-2 integral membrane protein family.</text>
</comment>
<dbReference type="Pfam" id="PF01061">
    <property type="entry name" value="ABC2_membrane"/>
    <property type="match status" value="1"/>
</dbReference>
<keyword evidence="9" id="KW-0625">Polysaccharide transport</keyword>
<dbReference type="PANTHER" id="PTHR30413">
    <property type="entry name" value="INNER MEMBRANE TRANSPORT PERMEASE"/>
    <property type="match status" value="1"/>
</dbReference>
<feature type="transmembrane region" description="Helical" evidence="11">
    <location>
        <begin position="247"/>
        <end position="269"/>
    </location>
</feature>
<dbReference type="AlphaFoldDB" id="A0AAU8N1F6"/>
<keyword evidence="7" id="KW-0972">Capsule biogenesis/degradation</keyword>
<feature type="transmembrane region" description="Helical" evidence="11">
    <location>
        <begin position="46"/>
        <end position="71"/>
    </location>
</feature>
<evidence type="ECO:0000313" key="13">
    <source>
        <dbReference type="EMBL" id="XCO77316.1"/>
    </source>
</evidence>
<protein>
    <recommendedName>
        <fullName evidence="11">Transport permease protein</fullName>
    </recommendedName>
</protein>
<keyword evidence="6 11" id="KW-0812">Transmembrane</keyword>
<evidence type="ECO:0000256" key="5">
    <source>
        <dbReference type="ARBA" id="ARBA00022597"/>
    </source>
</evidence>
<dbReference type="GO" id="GO:0140359">
    <property type="term" value="F:ABC-type transporter activity"/>
    <property type="evidence" value="ECO:0007669"/>
    <property type="project" value="InterPro"/>
</dbReference>